<feature type="non-terminal residue" evidence="1">
    <location>
        <position position="51"/>
    </location>
</feature>
<sequence>MHTLLSFPCVYPLQKHVEATQYIFLTATATWSKATARREVPLLSVIGWSRS</sequence>
<dbReference type="AlphaFoldDB" id="A0A9X9Q9C7"/>
<accession>A0A9X9Q9C7</accession>
<keyword evidence="2" id="KW-1185">Reference proteome</keyword>
<evidence type="ECO:0000313" key="2">
    <source>
        <dbReference type="Proteomes" id="UP000269945"/>
    </source>
</evidence>
<protein>
    <submittedName>
        <fullName evidence="1">Uncharacterized protein</fullName>
    </submittedName>
</protein>
<evidence type="ECO:0000313" key="1">
    <source>
        <dbReference type="EMBL" id="VCX40409.1"/>
    </source>
</evidence>
<reference evidence="1 2" key="1">
    <citation type="submission" date="2018-10" db="EMBL/GenBank/DDBJ databases">
        <authorList>
            <person name="Ekblom R."/>
            <person name="Jareborg N."/>
        </authorList>
    </citation>
    <scope>NUCLEOTIDE SEQUENCE [LARGE SCALE GENOMIC DNA]</scope>
    <source>
        <tissue evidence="1">Muscle</tissue>
    </source>
</reference>
<organism evidence="1 2">
    <name type="scientific">Gulo gulo</name>
    <name type="common">Wolverine</name>
    <name type="synonym">Gluton</name>
    <dbReference type="NCBI Taxonomy" id="48420"/>
    <lineage>
        <taxon>Eukaryota</taxon>
        <taxon>Metazoa</taxon>
        <taxon>Chordata</taxon>
        <taxon>Craniata</taxon>
        <taxon>Vertebrata</taxon>
        <taxon>Euteleostomi</taxon>
        <taxon>Mammalia</taxon>
        <taxon>Eutheria</taxon>
        <taxon>Laurasiatheria</taxon>
        <taxon>Carnivora</taxon>
        <taxon>Caniformia</taxon>
        <taxon>Musteloidea</taxon>
        <taxon>Mustelidae</taxon>
        <taxon>Guloninae</taxon>
        <taxon>Gulo</taxon>
    </lineage>
</organism>
<dbReference type="Proteomes" id="UP000269945">
    <property type="component" value="Unassembled WGS sequence"/>
</dbReference>
<name>A0A9X9Q9C7_GULGU</name>
<comment type="caution">
    <text evidence="1">The sequence shown here is derived from an EMBL/GenBank/DDBJ whole genome shotgun (WGS) entry which is preliminary data.</text>
</comment>
<gene>
    <name evidence="1" type="ORF">BN2614_LOCUS2</name>
</gene>
<dbReference type="EMBL" id="CYRY02045112">
    <property type="protein sequence ID" value="VCX40409.1"/>
    <property type="molecule type" value="Genomic_DNA"/>
</dbReference>
<proteinExistence type="predicted"/>